<keyword evidence="2" id="KW-0378">Hydrolase</keyword>
<feature type="domain" description="Beta-lactamase-related" evidence="1">
    <location>
        <begin position="9"/>
        <end position="363"/>
    </location>
</feature>
<proteinExistence type="predicted"/>
<keyword evidence="3" id="KW-1185">Reference proteome</keyword>
<gene>
    <name evidence="2" type="ORF">GCM10009710_20620</name>
</gene>
<sequence length="384" mass="40367">MTDLQHRVRAALTQLIDDGDLPGATWALVRGFGDERQVHVESAGVYADDTIFRIASVTKPILGVLAAALVEDGVLSLTDPVERWLPELADRQVLTSPGAELDDVLPPHRPLTVADVLEMGAGLGWSPVLEGTPLQQAQADRQLESTWLPPVLDPDAWLAQLAVTPMAHQPGEGWLYQMSFDLLAIVLERASGARLDDLLPTRLLHPLGMGETGWHVTVDQLPRVPAQYFPDSTGDRTEVSPAADPVLLERATFRSGATGLHSTAADLAVFAAMLLDGGDGSVGHVLSPAGLAHLSADRVGPAARSMMAADLGPGRGWGHGVGVDLTGRYPGSHAGRFGWDGGTGTSLWVDPAAGLGAVLLTQHGMGGSSGADYLEAFWSAVHAS</sequence>
<dbReference type="EMBL" id="BAAAME010000004">
    <property type="protein sequence ID" value="GAA1740231.1"/>
    <property type="molecule type" value="Genomic_DNA"/>
</dbReference>
<evidence type="ECO:0000313" key="2">
    <source>
        <dbReference type="EMBL" id="GAA1740231.1"/>
    </source>
</evidence>
<dbReference type="SUPFAM" id="SSF56601">
    <property type="entry name" value="beta-lactamase/transpeptidase-like"/>
    <property type="match status" value="1"/>
</dbReference>
<dbReference type="InterPro" id="IPR050789">
    <property type="entry name" value="Diverse_Enzym_Activities"/>
</dbReference>
<comment type="caution">
    <text evidence="2">The sequence shown here is derived from an EMBL/GenBank/DDBJ whole genome shotgun (WGS) entry which is preliminary data.</text>
</comment>
<evidence type="ECO:0000313" key="3">
    <source>
        <dbReference type="Proteomes" id="UP001501057"/>
    </source>
</evidence>
<dbReference type="GO" id="GO:0016787">
    <property type="term" value="F:hydrolase activity"/>
    <property type="evidence" value="ECO:0007669"/>
    <property type="project" value="UniProtKB-KW"/>
</dbReference>
<dbReference type="PANTHER" id="PTHR43283">
    <property type="entry name" value="BETA-LACTAMASE-RELATED"/>
    <property type="match status" value="1"/>
</dbReference>
<dbReference type="InterPro" id="IPR001466">
    <property type="entry name" value="Beta-lactam-related"/>
</dbReference>
<dbReference type="PANTHER" id="PTHR43283:SF3">
    <property type="entry name" value="BETA-LACTAMASE FAMILY PROTEIN (AFU_ORTHOLOGUE AFUA_5G07500)"/>
    <property type="match status" value="1"/>
</dbReference>
<protein>
    <submittedName>
        <fullName evidence="2">Serine hydrolase</fullName>
    </submittedName>
</protein>
<dbReference type="RefSeq" id="WP_344200956.1">
    <property type="nucleotide sequence ID" value="NZ_BAAAME010000004.1"/>
</dbReference>
<organism evidence="2 3">
    <name type="scientific">Aeromicrobium alkaliterrae</name>
    <dbReference type="NCBI Taxonomy" id="302168"/>
    <lineage>
        <taxon>Bacteria</taxon>
        <taxon>Bacillati</taxon>
        <taxon>Actinomycetota</taxon>
        <taxon>Actinomycetes</taxon>
        <taxon>Propionibacteriales</taxon>
        <taxon>Nocardioidaceae</taxon>
        <taxon>Aeromicrobium</taxon>
    </lineage>
</organism>
<reference evidence="3" key="1">
    <citation type="journal article" date="2019" name="Int. J. Syst. Evol. Microbiol.">
        <title>The Global Catalogue of Microorganisms (GCM) 10K type strain sequencing project: providing services to taxonomists for standard genome sequencing and annotation.</title>
        <authorList>
            <consortium name="The Broad Institute Genomics Platform"/>
            <consortium name="The Broad Institute Genome Sequencing Center for Infectious Disease"/>
            <person name="Wu L."/>
            <person name="Ma J."/>
        </authorList>
    </citation>
    <scope>NUCLEOTIDE SEQUENCE [LARGE SCALE GENOMIC DNA]</scope>
    <source>
        <strain evidence="3">JCM 13518</strain>
    </source>
</reference>
<dbReference type="Pfam" id="PF00144">
    <property type="entry name" value="Beta-lactamase"/>
    <property type="match status" value="1"/>
</dbReference>
<dbReference type="InterPro" id="IPR012338">
    <property type="entry name" value="Beta-lactam/transpept-like"/>
</dbReference>
<evidence type="ECO:0000259" key="1">
    <source>
        <dbReference type="Pfam" id="PF00144"/>
    </source>
</evidence>
<dbReference type="Gene3D" id="3.40.710.10">
    <property type="entry name" value="DD-peptidase/beta-lactamase superfamily"/>
    <property type="match status" value="1"/>
</dbReference>
<dbReference type="Proteomes" id="UP001501057">
    <property type="component" value="Unassembled WGS sequence"/>
</dbReference>
<accession>A0ABP4VWP4</accession>
<name>A0ABP4VWP4_9ACTN</name>